<reference evidence="7 8" key="1">
    <citation type="submission" date="2016-06" db="EMBL/GenBank/DDBJ databases">
        <title>Evolution of pathogenesis and genome organization in the Tremellales.</title>
        <authorList>
            <person name="Cuomo C."/>
            <person name="Litvintseva A."/>
            <person name="Heitman J."/>
            <person name="Chen Y."/>
            <person name="Sun S."/>
            <person name="Springer D."/>
            <person name="Dromer F."/>
            <person name="Young S."/>
            <person name="Zeng Q."/>
            <person name="Chapman S."/>
            <person name="Gujja S."/>
            <person name="Saif S."/>
            <person name="Birren B."/>
        </authorList>
    </citation>
    <scope>NUCLEOTIDE SEQUENCE [LARGE SCALE GENOMIC DNA]</scope>
    <source>
        <strain evidence="7 8">ATCC 28783</strain>
    </source>
</reference>
<organism evidence="7 8">
    <name type="scientific">Tremella mesenterica</name>
    <name type="common">Jelly fungus</name>
    <dbReference type="NCBI Taxonomy" id="5217"/>
    <lineage>
        <taxon>Eukaryota</taxon>
        <taxon>Fungi</taxon>
        <taxon>Dikarya</taxon>
        <taxon>Basidiomycota</taxon>
        <taxon>Agaricomycotina</taxon>
        <taxon>Tremellomycetes</taxon>
        <taxon>Tremellales</taxon>
        <taxon>Tremellaceae</taxon>
        <taxon>Tremella</taxon>
    </lineage>
</organism>
<accession>A0A4Q1BMB7</accession>
<comment type="caution">
    <text evidence="7">The sequence shown here is derived from an EMBL/GenBank/DDBJ whole genome shotgun (WGS) entry which is preliminary data.</text>
</comment>
<evidence type="ECO:0000256" key="2">
    <source>
        <dbReference type="ARBA" id="ARBA00022491"/>
    </source>
</evidence>
<feature type="region of interest" description="Disordered" evidence="6">
    <location>
        <begin position="1"/>
        <end position="30"/>
    </location>
</feature>
<keyword evidence="2" id="KW-0678">Repressor</keyword>
<dbReference type="Proteomes" id="UP000289152">
    <property type="component" value="Unassembled WGS sequence"/>
</dbReference>
<keyword evidence="3" id="KW-0805">Transcription regulation</keyword>
<dbReference type="InterPro" id="IPR013907">
    <property type="entry name" value="Sds3"/>
</dbReference>
<dbReference type="OrthoDB" id="70376at2759"/>
<keyword evidence="4" id="KW-0804">Transcription</keyword>
<proteinExistence type="predicted"/>
<dbReference type="PANTHER" id="PTHR21964">
    <property type="entry name" value="BREAST CANCER METASTASIS-SUPPRESSOR 1"/>
    <property type="match status" value="1"/>
</dbReference>
<dbReference type="SMART" id="SM01401">
    <property type="entry name" value="Sds3"/>
    <property type="match status" value="1"/>
</dbReference>
<feature type="region of interest" description="Disordered" evidence="6">
    <location>
        <begin position="241"/>
        <end position="272"/>
    </location>
</feature>
<sequence>MSRFPIASTSTLPTIIPPQHMESKRDRKRRETVNKIELLHDESWRTKEDKFISLYKEYNNENKQVNSLPPTSSKYLLELYPYTVERDALLESADREFEYKCNQAKRIHESERNAIEAQYWDGREQARQRLIVAIEDRKRKLREEKDGGEVVVDGISEAQKGPPKKRRRPMLVPRSARRSFTSSSDSSSRRLLPRGKPSDVSSSSADKLNPSDVLLNSLYAPPLAVVKLDDILSSDPSSLAIKPALNGNGNITLQTKRGPRGGKSGDNGDKELGTLAPGTATALAVASGQQVVVTAPKGARSATAGQTIWNIGKSLTDMKRMESLSQLEMEADWARIQGTTGRGRRTRGD</sequence>
<dbReference type="AlphaFoldDB" id="A0A4Q1BMB7"/>
<gene>
    <name evidence="7" type="ORF">M231_03695</name>
</gene>
<comment type="subcellular location">
    <subcellularLocation>
        <location evidence="1">Nucleus</location>
    </subcellularLocation>
</comment>
<dbReference type="EMBL" id="SDIL01000038">
    <property type="protein sequence ID" value="RXK38965.1"/>
    <property type="molecule type" value="Genomic_DNA"/>
</dbReference>
<feature type="compositionally biased region" description="Basic and acidic residues" evidence="6">
    <location>
        <begin position="21"/>
        <end position="30"/>
    </location>
</feature>
<evidence type="ECO:0000256" key="1">
    <source>
        <dbReference type="ARBA" id="ARBA00004123"/>
    </source>
</evidence>
<dbReference type="GO" id="GO:0005654">
    <property type="term" value="C:nucleoplasm"/>
    <property type="evidence" value="ECO:0007669"/>
    <property type="project" value="UniProtKB-ARBA"/>
</dbReference>
<keyword evidence="5" id="KW-0539">Nucleus</keyword>
<dbReference type="GO" id="GO:0010468">
    <property type="term" value="P:regulation of gene expression"/>
    <property type="evidence" value="ECO:0007669"/>
    <property type="project" value="UniProtKB-ARBA"/>
</dbReference>
<evidence type="ECO:0000256" key="6">
    <source>
        <dbReference type="SAM" id="MobiDB-lite"/>
    </source>
</evidence>
<dbReference type="VEuPathDB" id="FungiDB:TREMEDRAFT_69963"/>
<evidence type="ECO:0000256" key="3">
    <source>
        <dbReference type="ARBA" id="ARBA00023015"/>
    </source>
</evidence>
<evidence type="ECO:0000313" key="8">
    <source>
        <dbReference type="Proteomes" id="UP000289152"/>
    </source>
</evidence>
<keyword evidence="8" id="KW-1185">Reference proteome</keyword>
<protein>
    <submittedName>
        <fullName evidence="7">Uncharacterized protein</fullName>
    </submittedName>
</protein>
<feature type="region of interest" description="Disordered" evidence="6">
    <location>
        <begin position="152"/>
        <end position="207"/>
    </location>
</feature>
<dbReference type="InParanoid" id="A0A4Q1BMB7"/>
<evidence type="ECO:0000313" key="7">
    <source>
        <dbReference type="EMBL" id="RXK38965.1"/>
    </source>
</evidence>
<evidence type="ECO:0000256" key="5">
    <source>
        <dbReference type="ARBA" id="ARBA00023242"/>
    </source>
</evidence>
<name>A0A4Q1BMB7_TREME</name>
<evidence type="ECO:0000256" key="4">
    <source>
        <dbReference type="ARBA" id="ARBA00023163"/>
    </source>
</evidence>
<feature type="compositionally biased region" description="Low complexity" evidence="6">
    <location>
        <begin position="178"/>
        <end position="190"/>
    </location>
</feature>